<protein>
    <submittedName>
        <fullName evidence="1">Uncharacterized protein</fullName>
    </submittedName>
</protein>
<evidence type="ECO:0000313" key="1">
    <source>
        <dbReference type="EMBL" id="KZR96206.1"/>
    </source>
</evidence>
<organism evidence="1 2">
    <name type="scientific">Daphnia magna</name>
    <dbReference type="NCBI Taxonomy" id="35525"/>
    <lineage>
        <taxon>Eukaryota</taxon>
        <taxon>Metazoa</taxon>
        <taxon>Ecdysozoa</taxon>
        <taxon>Arthropoda</taxon>
        <taxon>Crustacea</taxon>
        <taxon>Branchiopoda</taxon>
        <taxon>Diplostraca</taxon>
        <taxon>Cladocera</taxon>
        <taxon>Anomopoda</taxon>
        <taxon>Daphniidae</taxon>
        <taxon>Daphnia</taxon>
    </lineage>
</organism>
<comment type="caution">
    <text evidence="1">The sequence shown here is derived from an EMBL/GenBank/DDBJ whole genome shotgun (WGS) entry which is preliminary data.</text>
</comment>
<accession>A0A164DXD5</accession>
<dbReference type="AlphaFoldDB" id="A0A164DXD5"/>
<gene>
    <name evidence="1" type="ORF">APZ42_009592</name>
</gene>
<dbReference type="Proteomes" id="UP000076858">
    <property type="component" value="Unassembled WGS sequence"/>
</dbReference>
<name>A0A164DXD5_9CRUS</name>
<dbReference type="EMBL" id="LRGB01025722">
    <property type="protein sequence ID" value="KZR96206.1"/>
    <property type="molecule type" value="Genomic_DNA"/>
</dbReference>
<keyword evidence="2" id="KW-1185">Reference proteome</keyword>
<evidence type="ECO:0000313" key="2">
    <source>
        <dbReference type="Proteomes" id="UP000076858"/>
    </source>
</evidence>
<sequence length="65" mass="7206">MVTTIATLAALPRLHQDFISSSLECDTPCASTAFTKKGLVHLQLQSSIKCVVQRQEIFEISKKEN</sequence>
<reference evidence="1 2" key="1">
    <citation type="submission" date="2016-03" db="EMBL/GenBank/DDBJ databases">
        <title>EvidentialGene: Evidence-directed Construction of Genes on Genomes.</title>
        <authorList>
            <person name="Gilbert D.G."/>
            <person name="Choi J.-H."/>
            <person name="Mockaitis K."/>
            <person name="Colbourne J."/>
            <person name="Pfrender M."/>
        </authorList>
    </citation>
    <scope>NUCLEOTIDE SEQUENCE [LARGE SCALE GENOMIC DNA]</scope>
    <source>
        <strain evidence="1 2">Xinb3</strain>
        <tissue evidence="1">Complete organism</tissue>
    </source>
</reference>
<proteinExistence type="predicted"/>